<dbReference type="PRINTS" id="PR00258">
    <property type="entry name" value="SPERACTRCPTR"/>
</dbReference>
<comment type="caution">
    <text evidence="9">Lacks conserved residue(s) required for the propagation of feature annotation.</text>
</comment>
<proteinExistence type="predicted"/>
<dbReference type="InterPro" id="IPR001190">
    <property type="entry name" value="SRCR"/>
</dbReference>
<keyword evidence="8" id="KW-0325">Glycoprotein</keyword>
<evidence type="ECO:0000256" key="8">
    <source>
        <dbReference type="ARBA" id="ARBA00023180"/>
    </source>
</evidence>
<feature type="signal peptide" evidence="10">
    <location>
        <begin position="1"/>
        <end position="20"/>
    </location>
</feature>
<evidence type="ECO:0000256" key="5">
    <source>
        <dbReference type="ARBA" id="ARBA00022989"/>
    </source>
</evidence>
<evidence type="ECO:0000259" key="11">
    <source>
        <dbReference type="PROSITE" id="PS50287"/>
    </source>
</evidence>
<dbReference type="GeneID" id="107326406"/>
<dbReference type="Proteomes" id="UP000695026">
    <property type="component" value="Unplaced"/>
</dbReference>
<dbReference type="GO" id="GO:0016020">
    <property type="term" value="C:membrane"/>
    <property type="evidence" value="ECO:0007669"/>
    <property type="project" value="UniProtKB-SubCell"/>
</dbReference>
<keyword evidence="12" id="KW-1185">Reference proteome</keyword>
<accession>A0A9F3QT85</accession>
<evidence type="ECO:0000256" key="1">
    <source>
        <dbReference type="ARBA" id="ARBA00004167"/>
    </source>
</evidence>
<evidence type="ECO:0000256" key="6">
    <source>
        <dbReference type="ARBA" id="ARBA00023136"/>
    </source>
</evidence>
<protein>
    <submittedName>
        <fullName evidence="13">Scavenger receptor cysteine-rich type 1 protein M130-like</fullName>
    </submittedName>
</protein>
<sequence length="203" mass="22853">METMVMLSWMVLLVLSGNSAIELTTTTTTEVTSTTTTPYYDEVYVRLSGSNCSGLLEVYYFGGWTGVCHQNFTLTEAEVVCRELRCGRALSVMENHTNIVYPYLSNVYCTGSEDYLWQCSFREGGCRSNTNVGVRCAGSGLLTPTDFAMTRYRTGNIKHCAFTQFANLKKRMLEIQKSHIISMLSVAFPSFSNYSHAYRNTIF</sequence>
<dbReference type="PANTHER" id="PTHR48071">
    <property type="entry name" value="SRCR DOMAIN-CONTAINING PROTEIN"/>
    <property type="match status" value="1"/>
</dbReference>
<dbReference type="OrthoDB" id="536948at2759"/>
<feature type="chain" id="PRO_5039903539" evidence="10">
    <location>
        <begin position="21"/>
        <end position="203"/>
    </location>
</feature>
<keyword evidence="7 9" id="KW-1015">Disulfide bond</keyword>
<evidence type="ECO:0000256" key="4">
    <source>
        <dbReference type="ARBA" id="ARBA00022737"/>
    </source>
</evidence>
<dbReference type="Gene3D" id="3.10.250.10">
    <property type="entry name" value="SRCR-like domain"/>
    <property type="match status" value="1"/>
</dbReference>
<name>A0A9F3QT85_PYTBI</name>
<evidence type="ECO:0000256" key="2">
    <source>
        <dbReference type="ARBA" id="ARBA00022692"/>
    </source>
</evidence>
<organism evidence="12 13">
    <name type="scientific">Python bivittatus</name>
    <name type="common">Burmese python</name>
    <name type="synonym">Python molurus bivittatus</name>
    <dbReference type="NCBI Taxonomy" id="176946"/>
    <lineage>
        <taxon>Eukaryota</taxon>
        <taxon>Metazoa</taxon>
        <taxon>Chordata</taxon>
        <taxon>Craniata</taxon>
        <taxon>Vertebrata</taxon>
        <taxon>Euteleostomi</taxon>
        <taxon>Lepidosauria</taxon>
        <taxon>Squamata</taxon>
        <taxon>Bifurcata</taxon>
        <taxon>Unidentata</taxon>
        <taxon>Episquamata</taxon>
        <taxon>Toxicofera</taxon>
        <taxon>Serpentes</taxon>
        <taxon>Henophidia</taxon>
        <taxon>Pythonidae</taxon>
        <taxon>Python</taxon>
    </lineage>
</organism>
<dbReference type="SMART" id="SM00202">
    <property type="entry name" value="SR"/>
    <property type="match status" value="1"/>
</dbReference>
<dbReference type="Pfam" id="PF00530">
    <property type="entry name" value="SRCR"/>
    <property type="match status" value="1"/>
</dbReference>
<dbReference type="SUPFAM" id="SSF56487">
    <property type="entry name" value="SRCR-like"/>
    <property type="match status" value="1"/>
</dbReference>
<comment type="subcellular location">
    <subcellularLocation>
        <location evidence="1">Membrane</location>
        <topology evidence="1">Single-pass membrane protein</topology>
    </subcellularLocation>
</comment>
<dbReference type="InterPro" id="IPR036772">
    <property type="entry name" value="SRCR-like_dom_sf"/>
</dbReference>
<keyword evidence="4" id="KW-0677">Repeat</keyword>
<dbReference type="FunFam" id="3.10.250.10:FF:000016">
    <property type="entry name" value="Scavenger receptor cysteine-rich protein type 12"/>
    <property type="match status" value="1"/>
</dbReference>
<reference evidence="13" key="1">
    <citation type="submission" date="2025-08" db="UniProtKB">
        <authorList>
            <consortium name="RefSeq"/>
        </authorList>
    </citation>
    <scope>IDENTIFICATION</scope>
    <source>
        <tissue evidence="13">Liver</tissue>
    </source>
</reference>
<dbReference type="AlphaFoldDB" id="A0A9F3QT85"/>
<feature type="domain" description="SRCR" evidence="11">
    <location>
        <begin position="45"/>
        <end position="137"/>
    </location>
</feature>
<keyword evidence="2" id="KW-0812">Transmembrane</keyword>
<evidence type="ECO:0000256" key="10">
    <source>
        <dbReference type="SAM" id="SignalP"/>
    </source>
</evidence>
<evidence type="ECO:0000313" key="12">
    <source>
        <dbReference type="Proteomes" id="UP000695026"/>
    </source>
</evidence>
<feature type="disulfide bond" evidence="9">
    <location>
        <begin position="109"/>
        <end position="119"/>
    </location>
</feature>
<evidence type="ECO:0000256" key="3">
    <source>
        <dbReference type="ARBA" id="ARBA00022729"/>
    </source>
</evidence>
<gene>
    <name evidence="13" type="primary">LOC107326406</name>
</gene>
<dbReference type="KEGG" id="pbi:107326406"/>
<dbReference type="PANTHER" id="PTHR48071:SF18">
    <property type="entry name" value="DELETED IN MALIGNANT BRAIN TUMORS 1 PROTEIN-RELATED"/>
    <property type="match status" value="1"/>
</dbReference>
<evidence type="ECO:0000256" key="9">
    <source>
        <dbReference type="PROSITE-ProRule" id="PRU00196"/>
    </source>
</evidence>
<evidence type="ECO:0000256" key="7">
    <source>
        <dbReference type="ARBA" id="ARBA00023157"/>
    </source>
</evidence>
<dbReference type="PROSITE" id="PS50287">
    <property type="entry name" value="SRCR_2"/>
    <property type="match status" value="1"/>
</dbReference>
<dbReference type="RefSeq" id="XP_015745486.2">
    <property type="nucleotide sequence ID" value="XM_015890000.2"/>
</dbReference>
<keyword evidence="5" id="KW-1133">Transmembrane helix</keyword>
<keyword evidence="6" id="KW-0472">Membrane</keyword>
<keyword evidence="3 10" id="KW-0732">Signal</keyword>
<evidence type="ECO:0000313" key="13">
    <source>
        <dbReference type="RefSeq" id="XP_015745486.2"/>
    </source>
</evidence>